<dbReference type="EMBL" id="CP029752">
    <property type="protein sequence ID" value="QFG76676.1"/>
    <property type="molecule type" value="Genomic_DNA"/>
</dbReference>
<dbReference type="AlphaFoldDB" id="A0A5P6A9P9"/>
<proteinExistence type="predicted"/>
<evidence type="ECO:0000313" key="1">
    <source>
        <dbReference type="EMBL" id="QFG76676.1"/>
    </source>
</evidence>
<sequence length="115" mass="12455">MRCTNLNLLNHLNATGLYVKIGDEGKAVAQLVDDLRKLSFGLAPTDKFDQVVKVSRSFPVANVDASGQPLIVDGKVGPHTRWALDAALGKHSVVLQHPTLPTFTPSGEAMRAWPR</sequence>
<organism evidence="1">
    <name type="scientific">Raoultella planticola</name>
    <name type="common">Klebsiella planticola</name>
    <dbReference type="NCBI Taxonomy" id="575"/>
    <lineage>
        <taxon>Bacteria</taxon>
        <taxon>Pseudomonadati</taxon>
        <taxon>Pseudomonadota</taxon>
        <taxon>Gammaproteobacteria</taxon>
        <taxon>Enterobacterales</taxon>
        <taxon>Enterobacteriaceae</taxon>
        <taxon>Klebsiella/Raoultella group</taxon>
        <taxon>Raoultella</taxon>
    </lineage>
</organism>
<name>A0A5P6A9P9_RAOPL</name>
<accession>A0A5P6A9P9</accession>
<gene>
    <name evidence="1" type="ORF">DMB90_10725</name>
</gene>
<protein>
    <submittedName>
        <fullName evidence="1">Uncharacterized protein</fullName>
    </submittedName>
</protein>
<reference evidence="1" key="1">
    <citation type="submission" date="2018-05" db="EMBL/GenBank/DDBJ databases">
        <title>Bacterial isolates from healthy term breastfed infants carrying antibiotic resistance genes.</title>
        <authorList>
            <person name="Casaburi G."/>
        </authorList>
    </citation>
    <scope>NUCLEOTIDE SEQUENCE [LARGE SCALE GENOMIC DNA]</scope>
    <source>
        <strain evidence="1">7084_4</strain>
    </source>
</reference>